<sequence>MAVLEAHRAFGITNFENATVHPPRGGAAICVSGIVQVQAMTTKNLKFDYVSPQNQSQVAELTLDMLTVNSSFIEDIVIGTQSVNGTFGIGATLCLPANSRRPAQVQFLTHGFGFDRYYWDFASGYSWVDVAAQYDHATFFYDRLGVGESDTPGALDVVQAPLQVEIAHQLVERLKSGHFGIAFPTVVGVGHSLGSAITQGLTSQYPADLDATILTGFSLNATGQGTFLSGLNLDLASANAPHRFASAPPGYLVSSSVISNQIAFFRAPGFDPAILDLVEATKATGTVGEFFSLGSVIVPAVQYDRPVAIINGVNDLPFCFGNCNYPTNLAQGILPVLYPSSTKTGTYLAQAAGHGLNQHFSASKAYHYAQKFLAQVL</sequence>
<keyword evidence="2" id="KW-0378">Hydrolase</keyword>
<reference evidence="2 3" key="1">
    <citation type="submission" date="2018-10" db="EMBL/GenBank/DDBJ databases">
        <title>Fifty Aureobasidium pullulans genomes reveal a recombining polyextremotolerant generalist.</title>
        <authorList>
            <person name="Gostincar C."/>
            <person name="Turk M."/>
            <person name="Zajc J."/>
            <person name="Gunde-Cimerman N."/>
        </authorList>
    </citation>
    <scope>NUCLEOTIDE SEQUENCE [LARGE SCALE GENOMIC DNA]</scope>
    <source>
        <strain evidence="2 3">EXF-6604</strain>
    </source>
</reference>
<dbReference type="SUPFAM" id="SSF53474">
    <property type="entry name" value="alpha/beta-Hydrolases"/>
    <property type="match status" value="1"/>
</dbReference>
<dbReference type="InterPro" id="IPR000073">
    <property type="entry name" value="AB_hydrolase_1"/>
</dbReference>
<accession>A0A4S9L4Q3</accession>
<name>A0A4S9L4Q3_AURPU</name>
<dbReference type="EMBL" id="QZBD01000224">
    <property type="protein sequence ID" value="THY24051.1"/>
    <property type="molecule type" value="Genomic_DNA"/>
</dbReference>
<dbReference type="InterPro" id="IPR029058">
    <property type="entry name" value="AB_hydrolase_fold"/>
</dbReference>
<comment type="caution">
    <text evidence="2">The sequence shown here is derived from an EMBL/GenBank/DDBJ whole genome shotgun (WGS) entry which is preliminary data.</text>
</comment>
<dbReference type="GO" id="GO:0016787">
    <property type="term" value="F:hydrolase activity"/>
    <property type="evidence" value="ECO:0007669"/>
    <property type="project" value="UniProtKB-KW"/>
</dbReference>
<evidence type="ECO:0000313" key="2">
    <source>
        <dbReference type="EMBL" id="THY24051.1"/>
    </source>
</evidence>
<evidence type="ECO:0000259" key="1">
    <source>
        <dbReference type="Pfam" id="PF12697"/>
    </source>
</evidence>
<evidence type="ECO:0000313" key="3">
    <source>
        <dbReference type="Proteomes" id="UP000306584"/>
    </source>
</evidence>
<protein>
    <submittedName>
        <fullName evidence="2">Alpha/beta-hydrolase</fullName>
    </submittedName>
</protein>
<proteinExistence type="predicted"/>
<dbReference type="Proteomes" id="UP000306584">
    <property type="component" value="Unassembled WGS sequence"/>
</dbReference>
<dbReference type="AlphaFoldDB" id="A0A4S9L4Q3"/>
<organism evidence="2 3">
    <name type="scientific">Aureobasidium pullulans</name>
    <name type="common">Black yeast</name>
    <name type="synonym">Pullularia pullulans</name>
    <dbReference type="NCBI Taxonomy" id="5580"/>
    <lineage>
        <taxon>Eukaryota</taxon>
        <taxon>Fungi</taxon>
        <taxon>Dikarya</taxon>
        <taxon>Ascomycota</taxon>
        <taxon>Pezizomycotina</taxon>
        <taxon>Dothideomycetes</taxon>
        <taxon>Dothideomycetidae</taxon>
        <taxon>Dothideales</taxon>
        <taxon>Saccotheciaceae</taxon>
        <taxon>Aureobasidium</taxon>
    </lineage>
</organism>
<gene>
    <name evidence="2" type="ORF">D6D01_05720</name>
</gene>
<dbReference type="Pfam" id="PF12697">
    <property type="entry name" value="Abhydrolase_6"/>
    <property type="match status" value="1"/>
</dbReference>
<dbReference type="Gene3D" id="3.40.50.1820">
    <property type="entry name" value="alpha/beta hydrolase"/>
    <property type="match status" value="1"/>
</dbReference>
<feature type="domain" description="AB hydrolase-1" evidence="1">
    <location>
        <begin position="108"/>
        <end position="266"/>
    </location>
</feature>